<accession>A0ABW7C838</accession>
<feature type="compositionally biased region" description="Polar residues" evidence="3">
    <location>
        <begin position="22"/>
        <end position="32"/>
    </location>
</feature>
<name>A0ABW7C838_9CYAN</name>
<feature type="region of interest" description="Disordered" evidence="3">
    <location>
        <begin position="1"/>
        <end position="32"/>
    </location>
</feature>
<gene>
    <name evidence="5" type="ORF">VPK24_00535</name>
</gene>
<dbReference type="PANTHER" id="PTHR43363:SF1">
    <property type="entry name" value="HYPOXANTHINE-GUANINE PHOSPHORIBOSYLTRANSFERASE"/>
    <property type="match status" value="1"/>
</dbReference>
<reference evidence="6" key="1">
    <citation type="journal article" date="2024" name="Algal Res.">
        <title>Biochemical, toxicological and genomic investigation of a high-biomass producing Limnothrix strain isolated from Italian shallow drinking water reservoir.</title>
        <authorList>
            <person name="Simonazzi M."/>
            <person name="Shishido T.K."/>
            <person name="Delbaje E."/>
            <person name="Wahlsten M."/>
            <person name="Fewer D.P."/>
            <person name="Sivonen K."/>
            <person name="Pezzolesi L."/>
            <person name="Pistocchi R."/>
        </authorList>
    </citation>
    <scope>NUCLEOTIDE SEQUENCE [LARGE SCALE GENOMIC DNA]</scope>
    <source>
        <strain evidence="6">LRLZ20PSL1</strain>
    </source>
</reference>
<dbReference type="Gene3D" id="3.40.50.2020">
    <property type="match status" value="1"/>
</dbReference>
<dbReference type="SUPFAM" id="SSF53271">
    <property type="entry name" value="PRTase-like"/>
    <property type="match status" value="1"/>
</dbReference>
<dbReference type="InterPro" id="IPR000836">
    <property type="entry name" value="PRTase_dom"/>
</dbReference>
<dbReference type="PANTHER" id="PTHR43363">
    <property type="entry name" value="HYPOXANTHINE PHOSPHORIBOSYLTRANSFERASE"/>
    <property type="match status" value="1"/>
</dbReference>
<feature type="compositionally biased region" description="Polar residues" evidence="3">
    <location>
        <begin position="1"/>
        <end position="12"/>
    </location>
</feature>
<evidence type="ECO:0000256" key="1">
    <source>
        <dbReference type="ARBA" id="ARBA00022676"/>
    </source>
</evidence>
<dbReference type="InterPro" id="IPR029057">
    <property type="entry name" value="PRTase-like"/>
</dbReference>
<protein>
    <submittedName>
        <fullName evidence="5">Phosphoribosyltransferase family protein</fullName>
    </submittedName>
</protein>
<dbReference type="Pfam" id="PF00156">
    <property type="entry name" value="Pribosyltran"/>
    <property type="match status" value="1"/>
</dbReference>
<evidence type="ECO:0000259" key="4">
    <source>
        <dbReference type="Pfam" id="PF00156"/>
    </source>
</evidence>
<dbReference type="Proteomes" id="UP001604335">
    <property type="component" value="Unassembled WGS sequence"/>
</dbReference>
<keyword evidence="1 5" id="KW-0328">Glycosyltransferase</keyword>
<keyword evidence="2" id="KW-0808">Transferase</keyword>
<dbReference type="EMBL" id="JAZAQF010000001">
    <property type="protein sequence ID" value="MFG3816106.1"/>
    <property type="molecule type" value="Genomic_DNA"/>
</dbReference>
<evidence type="ECO:0000256" key="2">
    <source>
        <dbReference type="ARBA" id="ARBA00022679"/>
    </source>
</evidence>
<sequence length="206" mass="23139">MPSDSPCNSQAPSPIAPGTPIETETPNRQSRIENNNLSSDLYISWENYHRAIERLACSVHQSGWAFDQIVCLARGGLRVGDIFSRLFHKPLAILFASSYAGELGRERGQLKFAQSLAMTGDRLGPRVLVVDDLADSGATLKASIQWLRDRYDLSDLRTAVIWYKGCSTIAPDYYDCYLPHNPWIHQPFERYDVMELAELASSIETD</sequence>
<dbReference type="RefSeq" id="WP_393009760.1">
    <property type="nucleotide sequence ID" value="NZ_JAZAQF010000001.1"/>
</dbReference>
<dbReference type="GO" id="GO:0016757">
    <property type="term" value="F:glycosyltransferase activity"/>
    <property type="evidence" value="ECO:0007669"/>
    <property type="project" value="UniProtKB-KW"/>
</dbReference>
<keyword evidence="6" id="KW-1185">Reference proteome</keyword>
<organism evidence="5 6">
    <name type="scientific">Limnothrix redekei LRLZ20PSL1</name>
    <dbReference type="NCBI Taxonomy" id="3112953"/>
    <lineage>
        <taxon>Bacteria</taxon>
        <taxon>Bacillati</taxon>
        <taxon>Cyanobacteriota</taxon>
        <taxon>Cyanophyceae</taxon>
        <taxon>Pseudanabaenales</taxon>
        <taxon>Pseudanabaenaceae</taxon>
        <taxon>Limnothrix</taxon>
    </lineage>
</organism>
<dbReference type="CDD" id="cd06223">
    <property type="entry name" value="PRTases_typeI"/>
    <property type="match status" value="1"/>
</dbReference>
<comment type="caution">
    <text evidence="5">The sequence shown here is derived from an EMBL/GenBank/DDBJ whole genome shotgun (WGS) entry which is preliminary data.</text>
</comment>
<proteinExistence type="predicted"/>
<evidence type="ECO:0000313" key="5">
    <source>
        <dbReference type="EMBL" id="MFG3816106.1"/>
    </source>
</evidence>
<evidence type="ECO:0000256" key="3">
    <source>
        <dbReference type="SAM" id="MobiDB-lite"/>
    </source>
</evidence>
<evidence type="ECO:0000313" key="6">
    <source>
        <dbReference type="Proteomes" id="UP001604335"/>
    </source>
</evidence>
<feature type="domain" description="Phosphoribosyltransferase" evidence="4">
    <location>
        <begin position="44"/>
        <end position="190"/>
    </location>
</feature>